<reference evidence="1 2" key="1">
    <citation type="submission" date="2015-12" db="EMBL/GenBank/DDBJ databases">
        <title>Genome comparisons provide insights into the role of secondary metabolites in the pathogenic phase of the Photorhabdus life cycle.</title>
        <authorList>
            <person name="Tobias N.J."/>
            <person name="Mishra B."/>
            <person name="Gupta D.K."/>
            <person name="Thines M."/>
            <person name="Stinear T.P."/>
            <person name="Bode H.B."/>
        </authorList>
    </citation>
    <scope>NUCLEOTIDE SEQUENCE [LARGE SCALE GENOMIC DNA]</scope>
    <source>
        <strain evidence="1 2">PB68.1</strain>
    </source>
</reference>
<organism evidence="1 2">
    <name type="scientific">Photorhabdus australis subsp. thailandensis</name>
    <dbReference type="NCBI Taxonomy" id="2805096"/>
    <lineage>
        <taxon>Bacteria</taxon>
        <taxon>Pseudomonadati</taxon>
        <taxon>Pseudomonadota</taxon>
        <taxon>Gammaproteobacteria</taxon>
        <taxon>Enterobacterales</taxon>
        <taxon>Morganellaceae</taxon>
        <taxon>Photorhabdus</taxon>
    </lineage>
</organism>
<evidence type="ECO:0000313" key="1">
    <source>
        <dbReference type="EMBL" id="OCQ52853.1"/>
    </source>
</evidence>
<keyword evidence="2" id="KW-1185">Reference proteome</keyword>
<dbReference type="STRING" id="286156.Ppb6_01912"/>
<gene>
    <name evidence="1" type="ORF">Ppb6_01912</name>
</gene>
<accession>A0A1C0U4P2</accession>
<dbReference type="AlphaFoldDB" id="A0A1C0U4P2"/>
<dbReference type="EMBL" id="LOMY01000071">
    <property type="protein sequence ID" value="OCQ52853.1"/>
    <property type="molecule type" value="Genomic_DNA"/>
</dbReference>
<dbReference type="PATRIC" id="fig|286156.4.peg.2169"/>
<dbReference type="RefSeq" id="WP_065823040.1">
    <property type="nucleotide sequence ID" value="NZ_CAWMQZ010000071.1"/>
</dbReference>
<comment type="caution">
    <text evidence="1">The sequence shown here is derived from an EMBL/GenBank/DDBJ whole genome shotgun (WGS) entry which is preliminary data.</text>
</comment>
<sequence>MKKSNRYYYKILHYYLVKGFLNEETFDVITTLSNEEIVMWFSSSRTRVSKVIELLSLVAQYQRARLNYTGLDWLSYRKKLPQNYYLWSEAAFFKEIPGGYTSQELGLIVLAAVNRRQAIVWSLRLGVKLPEGRVIVGRPEYLKSLIFGMIENNVK</sequence>
<evidence type="ECO:0000313" key="2">
    <source>
        <dbReference type="Proteomes" id="UP000093476"/>
    </source>
</evidence>
<protein>
    <submittedName>
        <fullName evidence="1">Uncharacterized protein</fullName>
    </submittedName>
</protein>
<name>A0A1C0U4P2_9GAMM</name>
<dbReference type="Proteomes" id="UP000093476">
    <property type="component" value="Unassembled WGS sequence"/>
</dbReference>
<proteinExistence type="predicted"/>